<dbReference type="EMBL" id="BAAAZG010000062">
    <property type="protein sequence ID" value="GAA4101300.1"/>
    <property type="molecule type" value="Genomic_DNA"/>
</dbReference>
<comment type="similarity">
    <text evidence="2 7">Belongs to the acyl-CoA dehydrogenase family.</text>
</comment>
<keyword evidence="12" id="KW-1185">Reference proteome</keyword>
<dbReference type="SUPFAM" id="SSF47203">
    <property type="entry name" value="Acyl-CoA dehydrogenase C-terminal domain-like"/>
    <property type="match status" value="1"/>
</dbReference>
<dbReference type="Gene3D" id="2.40.110.10">
    <property type="entry name" value="Butyryl-CoA Dehydrogenase, subunit A, domain 2"/>
    <property type="match status" value="1"/>
</dbReference>
<feature type="domain" description="Acyl-CoA dehydrogenase/oxidase N-terminal" evidence="10">
    <location>
        <begin position="86"/>
        <end position="149"/>
    </location>
</feature>
<dbReference type="InterPro" id="IPR006091">
    <property type="entry name" value="Acyl-CoA_Oxase/DH_mid-dom"/>
</dbReference>
<dbReference type="InterPro" id="IPR050741">
    <property type="entry name" value="Acyl-CoA_dehydrogenase"/>
</dbReference>
<organism evidence="11 12">
    <name type="scientific">Actinomadura miaoliensis</name>
    <dbReference type="NCBI Taxonomy" id="430685"/>
    <lineage>
        <taxon>Bacteria</taxon>
        <taxon>Bacillati</taxon>
        <taxon>Actinomycetota</taxon>
        <taxon>Actinomycetes</taxon>
        <taxon>Streptosporangiales</taxon>
        <taxon>Thermomonosporaceae</taxon>
        <taxon>Actinomadura</taxon>
    </lineage>
</organism>
<evidence type="ECO:0000259" key="8">
    <source>
        <dbReference type="Pfam" id="PF00441"/>
    </source>
</evidence>
<dbReference type="InterPro" id="IPR013786">
    <property type="entry name" value="AcylCoA_DH/ox_N"/>
</dbReference>
<dbReference type="InterPro" id="IPR036250">
    <property type="entry name" value="AcylCo_DH-like_C"/>
</dbReference>
<dbReference type="Proteomes" id="UP001500683">
    <property type="component" value="Unassembled WGS sequence"/>
</dbReference>
<dbReference type="Pfam" id="PF02770">
    <property type="entry name" value="Acyl-CoA_dh_M"/>
    <property type="match status" value="1"/>
</dbReference>
<dbReference type="InterPro" id="IPR046373">
    <property type="entry name" value="Acyl-CoA_Oxase/DH_mid-dom_sf"/>
</dbReference>
<evidence type="ECO:0000256" key="7">
    <source>
        <dbReference type="RuleBase" id="RU362125"/>
    </source>
</evidence>
<evidence type="ECO:0000259" key="10">
    <source>
        <dbReference type="Pfam" id="PF02771"/>
    </source>
</evidence>
<evidence type="ECO:0000256" key="4">
    <source>
        <dbReference type="ARBA" id="ARBA00022630"/>
    </source>
</evidence>
<protein>
    <submittedName>
        <fullName evidence="11">Acyl-CoA dehydrogenase family protein</fullName>
    </submittedName>
</protein>
<comment type="subunit">
    <text evidence="3">Homodimer.</text>
</comment>
<dbReference type="Gene3D" id="1.10.540.10">
    <property type="entry name" value="Acyl-CoA dehydrogenase/oxidase, N-terminal domain"/>
    <property type="match status" value="1"/>
</dbReference>
<evidence type="ECO:0000313" key="11">
    <source>
        <dbReference type="EMBL" id="GAA4101300.1"/>
    </source>
</evidence>
<dbReference type="PANTHER" id="PTHR48083">
    <property type="entry name" value="MEDIUM-CHAIN SPECIFIC ACYL-COA DEHYDROGENASE, MITOCHONDRIAL-RELATED"/>
    <property type="match status" value="1"/>
</dbReference>
<evidence type="ECO:0000259" key="9">
    <source>
        <dbReference type="Pfam" id="PF02770"/>
    </source>
</evidence>
<sequence>MDFGLSERARDHLARLQDFMDAHVYPAEPVYAAQRRELRAAGQEHTLPPIVEELKAEARRRGLWNLFLPAEHPGGLAPLHPPVSEEETPAHGLSVVDYASLAEVTGRVPHIAPEALNCSAPDTGNMEVLHLFGTPEQKRRWLVPLLNGEIRSAFAMTEPDVASSDARNISTRIERDGDHYVINGRKWWISGSADPRCKIMIVMGKTDPEGHPYRQQSMVLVPVDTPGVEIVRALPVFGYSDQEGHCEIRFTDVRVPVENLVGEEGGGFAIAQARLGPGRIHHCMRALGMAERALQLMCERAVSRVAFGKELARQGVIQQWIAESRMAIEQARLLTLKTAWLIDREGVKAARSEVSAIKVIAPRVALDVLDKAIQVHGGAGVSDDTPLAAMWAGARALRLADGPDEVHVRSVARTELGKYLGT</sequence>
<dbReference type="InterPro" id="IPR009075">
    <property type="entry name" value="AcylCo_DH/oxidase_C"/>
</dbReference>
<name>A0ABP7X189_9ACTN</name>
<dbReference type="SUPFAM" id="SSF56645">
    <property type="entry name" value="Acyl-CoA dehydrogenase NM domain-like"/>
    <property type="match status" value="1"/>
</dbReference>
<proteinExistence type="inferred from homology"/>
<keyword evidence="6 7" id="KW-0560">Oxidoreductase</keyword>
<comment type="caution">
    <text evidence="11">The sequence shown here is derived from an EMBL/GenBank/DDBJ whole genome shotgun (WGS) entry which is preliminary data.</text>
</comment>
<dbReference type="InterPro" id="IPR037069">
    <property type="entry name" value="AcylCoA_DH/ox_N_sf"/>
</dbReference>
<dbReference type="Pfam" id="PF02771">
    <property type="entry name" value="Acyl-CoA_dh_N"/>
    <property type="match status" value="1"/>
</dbReference>
<dbReference type="PANTHER" id="PTHR48083:SF13">
    <property type="entry name" value="ACYL-COA DEHYDROGENASE FAMILY MEMBER 11"/>
    <property type="match status" value="1"/>
</dbReference>
<dbReference type="RefSeq" id="WP_344957802.1">
    <property type="nucleotide sequence ID" value="NZ_BAAAZG010000062.1"/>
</dbReference>
<dbReference type="Gene3D" id="1.20.140.10">
    <property type="entry name" value="Butyryl-CoA Dehydrogenase, subunit A, domain 3"/>
    <property type="match status" value="1"/>
</dbReference>
<evidence type="ECO:0000256" key="6">
    <source>
        <dbReference type="ARBA" id="ARBA00023002"/>
    </source>
</evidence>
<dbReference type="InterPro" id="IPR009100">
    <property type="entry name" value="AcylCoA_DH/oxidase_NM_dom_sf"/>
</dbReference>
<accession>A0ABP7X189</accession>
<keyword evidence="5 7" id="KW-0274">FAD</keyword>
<evidence type="ECO:0000256" key="5">
    <source>
        <dbReference type="ARBA" id="ARBA00022827"/>
    </source>
</evidence>
<dbReference type="Pfam" id="PF00441">
    <property type="entry name" value="Acyl-CoA_dh_1"/>
    <property type="match status" value="1"/>
</dbReference>
<reference evidence="12" key="1">
    <citation type="journal article" date="2019" name="Int. J. Syst. Evol. Microbiol.">
        <title>The Global Catalogue of Microorganisms (GCM) 10K type strain sequencing project: providing services to taxonomists for standard genome sequencing and annotation.</title>
        <authorList>
            <consortium name="The Broad Institute Genomics Platform"/>
            <consortium name="The Broad Institute Genome Sequencing Center for Infectious Disease"/>
            <person name="Wu L."/>
            <person name="Ma J."/>
        </authorList>
    </citation>
    <scope>NUCLEOTIDE SEQUENCE [LARGE SCALE GENOMIC DNA]</scope>
    <source>
        <strain evidence="12">JCM 16702</strain>
    </source>
</reference>
<comment type="cofactor">
    <cofactor evidence="1 7">
        <name>FAD</name>
        <dbReference type="ChEBI" id="CHEBI:57692"/>
    </cofactor>
</comment>
<keyword evidence="4 7" id="KW-0285">Flavoprotein</keyword>
<feature type="domain" description="Acyl-CoA oxidase/dehydrogenase middle" evidence="9">
    <location>
        <begin position="153"/>
        <end position="253"/>
    </location>
</feature>
<evidence type="ECO:0000256" key="3">
    <source>
        <dbReference type="ARBA" id="ARBA00011738"/>
    </source>
</evidence>
<evidence type="ECO:0000256" key="2">
    <source>
        <dbReference type="ARBA" id="ARBA00009347"/>
    </source>
</evidence>
<gene>
    <name evidence="11" type="ORF">GCM10022214_78710</name>
</gene>
<evidence type="ECO:0000256" key="1">
    <source>
        <dbReference type="ARBA" id="ARBA00001974"/>
    </source>
</evidence>
<evidence type="ECO:0000313" key="12">
    <source>
        <dbReference type="Proteomes" id="UP001500683"/>
    </source>
</evidence>
<feature type="domain" description="Acyl-CoA dehydrogenase/oxidase C-terminal" evidence="8">
    <location>
        <begin position="265"/>
        <end position="414"/>
    </location>
</feature>